<protein>
    <submittedName>
        <fullName evidence="2">HDOD domain-containing protein</fullName>
    </submittedName>
</protein>
<evidence type="ECO:0000313" key="2">
    <source>
        <dbReference type="EMBL" id="MBB1126289.1"/>
    </source>
</evidence>
<dbReference type="InterPro" id="IPR013976">
    <property type="entry name" value="HDOD"/>
</dbReference>
<dbReference type="SUPFAM" id="SSF109604">
    <property type="entry name" value="HD-domain/PDEase-like"/>
    <property type="match status" value="1"/>
</dbReference>
<dbReference type="PANTHER" id="PTHR33525:SF3">
    <property type="entry name" value="RIBONUCLEASE Y"/>
    <property type="match status" value="1"/>
</dbReference>
<organism evidence="2 3">
    <name type="scientific">Thiospirillum jenense</name>
    <dbReference type="NCBI Taxonomy" id="1653858"/>
    <lineage>
        <taxon>Bacteria</taxon>
        <taxon>Pseudomonadati</taxon>
        <taxon>Pseudomonadota</taxon>
        <taxon>Gammaproteobacteria</taxon>
        <taxon>Chromatiales</taxon>
        <taxon>Chromatiaceae</taxon>
        <taxon>Thiospirillum</taxon>
    </lineage>
</organism>
<gene>
    <name evidence="2" type="ORF">HUK38_08595</name>
</gene>
<evidence type="ECO:0000313" key="3">
    <source>
        <dbReference type="Proteomes" id="UP000548632"/>
    </source>
</evidence>
<evidence type="ECO:0000259" key="1">
    <source>
        <dbReference type="PROSITE" id="PS51833"/>
    </source>
</evidence>
<dbReference type="Gene3D" id="1.10.3210.10">
    <property type="entry name" value="Hypothetical protein af1432"/>
    <property type="match status" value="1"/>
</dbReference>
<sequence length="315" mass="34735">MTRVNAEHGGDIADVTTLAWNLDAASRHPFEMLPPHDVRTLIGNSRDLPPLPQITRRLLDLQRSPEATAKQLADIVELDPLLTGQLLRWANSAYYAVRQQVVTVQDAIVRVLGFETALSLALGLTALVPLRTPNHGALGRDAVWQHGMLCSALMQRLRLLLPPDPPRPSVGLTQTAGLTHNVGYLILGHLLTDAFEFVSQLIQQNPVLELPVMERFALGVDHTQLGLWLFDEWQMPAALRCVVREHHNVGYQGEHEQLVLLTWLADHLLAHTSAGLGPPRSPECVEIACTRLGVDYTATQASCAFVMERVSGELP</sequence>
<dbReference type="Proteomes" id="UP000548632">
    <property type="component" value="Unassembled WGS sequence"/>
</dbReference>
<dbReference type="AlphaFoldDB" id="A0A839HHK1"/>
<reference evidence="2 3" key="1">
    <citation type="journal article" date="2020" name="Arch. Microbiol.">
        <title>The genome sequence of the giant phototrophic gammaproteobacterium Thiospirillum jenense gives insight into its physiological properties and phylogenetic relationships.</title>
        <authorList>
            <person name="Imhoff J.F."/>
            <person name="Meyer T.E."/>
            <person name="Kyndt J.A."/>
        </authorList>
    </citation>
    <scope>NUCLEOTIDE SEQUENCE [LARGE SCALE GENOMIC DNA]</scope>
    <source>
        <strain evidence="2 3">DSM 216</strain>
    </source>
</reference>
<dbReference type="PROSITE" id="PS51833">
    <property type="entry name" value="HDOD"/>
    <property type="match status" value="1"/>
</dbReference>
<comment type="caution">
    <text evidence="2">The sequence shown here is derived from an EMBL/GenBank/DDBJ whole genome shotgun (WGS) entry which is preliminary data.</text>
</comment>
<dbReference type="PANTHER" id="PTHR33525">
    <property type="match status" value="1"/>
</dbReference>
<name>A0A839HHK1_9GAMM</name>
<feature type="domain" description="HDOD" evidence="1">
    <location>
        <begin position="48"/>
        <end position="249"/>
    </location>
</feature>
<proteinExistence type="predicted"/>
<accession>A0A839HHK1</accession>
<dbReference type="Pfam" id="PF08668">
    <property type="entry name" value="HDOD"/>
    <property type="match status" value="1"/>
</dbReference>
<dbReference type="InterPro" id="IPR052340">
    <property type="entry name" value="RNase_Y/CdgJ"/>
</dbReference>
<dbReference type="EMBL" id="JABVCQ010000016">
    <property type="protein sequence ID" value="MBB1126289.1"/>
    <property type="molecule type" value="Genomic_DNA"/>
</dbReference>
<keyword evidence="3" id="KW-1185">Reference proteome</keyword>